<protein>
    <submittedName>
        <fullName evidence="2">Uncharacterized protein</fullName>
    </submittedName>
</protein>
<dbReference type="EMBL" id="SPUM01000005">
    <property type="protein sequence ID" value="TFW35989.1"/>
    <property type="molecule type" value="Genomic_DNA"/>
</dbReference>
<dbReference type="InterPro" id="IPR049973">
    <property type="entry name" value="STY0301-like"/>
</dbReference>
<dbReference type="AlphaFoldDB" id="A0A4Y9T524"/>
<feature type="signal peptide" evidence="1">
    <location>
        <begin position="1"/>
        <end position="18"/>
    </location>
</feature>
<feature type="chain" id="PRO_5021495747" evidence="1">
    <location>
        <begin position="19"/>
        <end position="149"/>
    </location>
</feature>
<comment type="caution">
    <text evidence="2">The sequence shown here is derived from an EMBL/GenBank/DDBJ whole genome shotgun (WGS) entry which is preliminary data.</text>
</comment>
<evidence type="ECO:0000313" key="3">
    <source>
        <dbReference type="Proteomes" id="UP000297258"/>
    </source>
</evidence>
<dbReference type="Proteomes" id="UP000297258">
    <property type="component" value="Unassembled WGS sequence"/>
</dbReference>
<organism evidence="2 3">
    <name type="scientific">Massilia horti</name>
    <dbReference type="NCBI Taxonomy" id="2562153"/>
    <lineage>
        <taxon>Bacteria</taxon>
        <taxon>Pseudomonadati</taxon>
        <taxon>Pseudomonadota</taxon>
        <taxon>Betaproteobacteria</taxon>
        <taxon>Burkholderiales</taxon>
        <taxon>Oxalobacteraceae</taxon>
        <taxon>Telluria group</taxon>
        <taxon>Massilia</taxon>
    </lineage>
</organism>
<keyword evidence="1" id="KW-0732">Signal</keyword>
<name>A0A4Y9T524_9BURK</name>
<dbReference type="NCBIfam" id="NF042415">
    <property type="entry name" value="STY0301_fam"/>
    <property type="match status" value="1"/>
</dbReference>
<sequence>MKPLIIVALMLSCATAVAQVYKCPDYYPSKAIPAVHLSNATMYLGELHGNGVMHGDIEQIKGGTDIHYNFPEEAPRWLVCQYGGKRVNGTAISGAQVIGGRNWWMRLDRFIDVCDLEIREKKANNRGASGWTAIATCKGKALPPPVMLE</sequence>
<dbReference type="OrthoDB" id="9355828at2"/>
<proteinExistence type="predicted"/>
<reference evidence="2 3" key="1">
    <citation type="submission" date="2019-03" db="EMBL/GenBank/DDBJ databases">
        <title>Draft genome of Massilia hortus sp. nov., a novel bacterial species of the Oxalobacteraceae family.</title>
        <authorList>
            <person name="Peta V."/>
            <person name="Raths R."/>
            <person name="Bucking H."/>
        </authorList>
    </citation>
    <scope>NUCLEOTIDE SEQUENCE [LARGE SCALE GENOMIC DNA]</scope>
    <source>
        <strain evidence="2 3">ONC3</strain>
    </source>
</reference>
<gene>
    <name evidence="2" type="ORF">E4O92_00745</name>
</gene>
<evidence type="ECO:0000313" key="2">
    <source>
        <dbReference type="EMBL" id="TFW35989.1"/>
    </source>
</evidence>
<dbReference type="RefSeq" id="WP_135187834.1">
    <property type="nucleotide sequence ID" value="NZ_SPUM01000005.1"/>
</dbReference>
<keyword evidence="3" id="KW-1185">Reference proteome</keyword>
<evidence type="ECO:0000256" key="1">
    <source>
        <dbReference type="SAM" id="SignalP"/>
    </source>
</evidence>
<accession>A0A4Y9T524</accession>